<dbReference type="InterPro" id="IPR003439">
    <property type="entry name" value="ABC_transporter-like_ATP-bd"/>
</dbReference>
<feature type="domain" description="ABC transporter" evidence="9">
    <location>
        <begin position="272"/>
        <end position="526"/>
    </location>
</feature>
<dbReference type="SMART" id="SM00382">
    <property type="entry name" value="AAA"/>
    <property type="match status" value="1"/>
</dbReference>
<keyword evidence="4" id="KW-0677">Repeat</keyword>
<dbReference type="EMBL" id="BNJF01000001">
    <property type="protein sequence ID" value="GHO44309.1"/>
    <property type="molecule type" value="Genomic_DNA"/>
</dbReference>
<evidence type="ECO:0000313" key="11">
    <source>
        <dbReference type="Proteomes" id="UP000612362"/>
    </source>
</evidence>
<dbReference type="SUPFAM" id="SSF52540">
    <property type="entry name" value="P-loop containing nucleoside triphosphate hydrolases"/>
    <property type="match status" value="2"/>
</dbReference>
<proteinExistence type="predicted"/>
<evidence type="ECO:0000256" key="8">
    <source>
        <dbReference type="ARBA" id="ARBA00023136"/>
    </source>
</evidence>
<comment type="caution">
    <text evidence="10">The sequence shown here is derived from an EMBL/GenBank/DDBJ whole genome shotgun (WGS) entry which is preliminary data.</text>
</comment>
<evidence type="ECO:0000256" key="2">
    <source>
        <dbReference type="ARBA" id="ARBA00022448"/>
    </source>
</evidence>
<keyword evidence="3" id="KW-1003">Cell membrane</keyword>
<protein>
    <submittedName>
        <fullName evidence="10">Sugar ABC transporter ATP-binding protein</fullName>
    </submittedName>
</protein>
<feature type="domain" description="ABC transporter" evidence="9">
    <location>
        <begin position="19"/>
        <end position="255"/>
    </location>
</feature>
<keyword evidence="6 10" id="KW-0067">ATP-binding</keyword>
<dbReference type="PANTHER" id="PTHR43790:SF4">
    <property type="entry name" value="GUANOSINE IMPORT ATP-BINDING PROTEIN NUPO"/>
    <property type="match status" value="1"/>
</dbReference>
<gene>
    <name evidence="10" type="ORF">KSX_24720</name>
</gene>
<reference evidence="10" key="1">
    <citation type="submission" date="2020-10" db="EMBL/GenBank/DDBJ databases">
        <title>Taxonomic study of unclassified bacteria belonging to the class Ktedonobacteria.</title>
        <authorList>
            <person name="Yabe S."/>
            <person name="Wang C.M."/>
            <person name="Zheng Y."/>
            <person name="Sakai Y."/>
            <person name="Cavaletti L."/>
            <person name="Monciardini P."/>
            <person name="Donadio S."/>
        </authorList>
    </citation>
    <scope>NUCLEOTIDE SEQUENCE</scope>
    <source>
        <strain evidence="10">SOSP1-1</strain>
    </source>
</reference>
<keyword evidence="7" id="KW-1278">Translocase</keyword>
<keyword evidence="2" id="KW-0813">Transport</keyword>
<evidence type="ECO:0000256" key="5">
    <source>
        <dbReference type="ARBA" id="ARBA00022741"/>
    </source>
</evidence>
<accession>A0A8J3HV34</accession>
<evidence type="ECO:0000256" key="7">
    <source>
        <dbReference type="ARBA" id="ARBA00022967"/>
    </source>
</evidence>
<dbReference type="InterPro" id="IPR027417">
    <property type="entry name" value="P-loop_NTPase"/>
</dbReference>
<dbReference type="InterPro" id="IPR050107">
    <property type="entry name" value="ABC_carbohydrate_import_ATPase"/>
</dbReference>
<name>A0A8J3HV34_9CHLR</name>
<dbReference type="InterPro" id="IPR017871">
    <property type="entry name" value="ABC_transporter-like_CS"/>
</dbReference>
<dbReference type="Gene3D" id="3.40.50.300">
    <property type="entry name" value="P-loop containing nucleotide triphosphate hydrolases"/>
    <property type="match status" value="2"/>
</dbReference>
<evidence type="ECO:0000313" key="10">
    <source>
        <dbReference type="EMBL" id="GHO44309.1"/>
    </source>
</evidence>
<dbReference type="GO" id="GO:0005524">
    <property type="term" value="F:ATP binding"/>
    <property type="evidence" value="ECO:0007669"/>
    <property type="project" value="UniProtKB-KW"/>
</dbReference>
<dbReference type="PANTHER" id="PTHR43790">
    <property type="entry name" value="CARBOHYDRATE TRANSPORT ATP-BINDING PROTEIN MG119-RELATED"/>
    <property type="match status" value="1"/>
</dbReference>
<dbReference type="AlphaFoldDB" id="A0A8J3HV34"/>
<organism evidence="10 11">
    <name type="scientific">Ktedonospora formicarum</name>
    <dbReference type="NCBI Taxonomy" id="2778364"/>
    <lineage>
        <taxon>Bacteria</taxon>
        <taxon>Bacillati</taxon>
        <taxon>Chloroflexota</taxon>
        <taxon>Ktedonobacteria</taxon>
        <taxon>Ktedonobacterales</taxon>
        <taxon>Ktedonobacteraceae</taxon>
        <taxon>Ktedonospora</taxon>
    </lineage>
</organism>
<dbReference type="GO" id="GO:0005886">
    <property type="term" value="C:plasma membrane"/>
    <property type="evidence" value="ECO:0007669"/>
    <property type="project" value="UniProtKB-SubCell"/>
</dbReference>
<sequence>MQESTLVKPTQESDAPYAVEMRDISKIWPGVIANDRANLTVRQGEIHALMGENGAGKSTLMNILYGLIHPDGGKIFVKGQEVSIHGPRDAMRLGIGMVHQHFMLIPPLTVAENIILGREPGGLGGTLSLQQARTEVKSLGEQYGLPINPDAKIKDLSVGLQQRVEILKVLARGADILIMDEPTGVLTPQETDELFSVLRSLVKQGKTIIFITHKLREVLELTDNITVLRRGKNVGNLATSKTDRREIARMMVGRDVLLQVVKEPAQPGAPILQLKDLCAKSDLGLEVLHNINLEVRSGEILGIAGVEGNGQSELVEVISGMRKCTTGEVTITPINDGKPGQTVNLTNMNASDERAMGLAHIPEDRRESGLVLSESIADNMILGRQRWPEFAWKCFALSLRKIGSVARKLAADFDVRTPSVEIPVKALSGGNQQKVIIARELSCNPQALIASQPTRGVDIGAIEFIHRRLIEQRDAGKAVLLVSAELDEIRSLSDRVAVMYEGRIVDIVSPDTSDEEMGVLMTGGAHHDETTQGPEPVRE</sequence>
<keyword evidence="5" id="KW-0547">Nucleotide-binding</keyword>
<dbReference type="GO" id="GO:0016887">
    <property type="term" value="F:ATP hydrolysis activity"/>
    <property type="evidence" value="ECO:0007669"/>
    <property type="project" value="InterPro"/>
</dbReference>
<dbReference type="PROSITE" id="PS00211">
    <property type="entry name" value="ABC_TRANSPORTER_1"/>
    <property type="match status" value="1"/>
</dbReference>
<dbReference type="PROSITE" id="PS50893">
    <property type="entry name" value="ABC_TRANSPORTER_2"/>
    <property type="match status" value="2"/>
</dbReference>
<dbReference type="FunFam" id="3.40.50.300:FF:000127">
    <property type="entry name" value="Ribose import ATP-binding protein RbsA"/>
    <property type="match status" value="1"/>
</dbReference>
<evidence type="ECO:0000256" key="4">
    <source>
        <dbReference type="ARBA" id="ARBA00022737"/>
    </source>
</evidence>
<dbReference type="RefSeq" id="WP_220193716.1">
    <property type="nucleotide sequence ID" value="NZ_BNJF01000001.1"/>
</dbReference>
<dbReference type="Proteomes" id="UP000612362">
    <property type="component" value="Unassembled WGS sequence"/>
</dbReference>
<comment type="subcellular location">
    <subcellularLocation>
        <location evidence="1">Cell membrane</location>
        <topology evidence="1">Peripheral membrane protein</topology>
    </subcellularLocation>
</comment>
<dbReference type="InterPro" id="IPR003593">
    <property type="entry name" value="AAA+_ATPase"/>
</dbReference>
<evidence type="ECO:0000256" key="6">
    <source>
        <dbReference type="ARBA" id="ARBA00022840"/>
    </source>
</evidence>
<dbReference type="CDD" id="cd03216">
    <property type="entry name" value="ABC_Carb_Monos_I"/>
    <property type="match status" value="1"/>
</dbReference>
<evidence type="ECO:0000256" key="3">
    <source>
        <dbReference type="ARBA" id="ARBA00022475"/>
    </source>
</evidence>
<evidence type="ECO:0000256" key="1">
    <source>
        <dbReference type="ARBA" id="ARBA00004202"/>
    </source>
</evidence>
<dbReference type="CDD" id="cd03215">
    <property type="entry name" value="ABC_Carb_Monos_II"/>
    <property type="match status" value="1"/>
</dbReference>
<dbReference type="Pfam" id="PF00005">
    <property type="entry name" value="ABC_tran"/>
    <property type="match status" value="2"/>
</dbReference>
<keyword evidence="8" id="KW-0472">Membrane</keyword>
<evidence type="ECO:0000259" key="9">
    <source>
        <dbReference type="PROSITE" id="PS50893"/>
    </source>
</evidence>
<keyword evidence="11" id="KW-1185">Reference proteome</keyword>